<evidence type="ECO:0000259" key="8">
    <source>
        <dbReference type="Pfam" id="PF07992"/>
    </source>
</evidence>
<dbReference type="PRINTS" id="PR00368">
    <property type="entry name" value="FADPNR"/>
</dbReference>
<dbReference type="Proteomes" id="UP000007129">
    <property type="component" value="Unassembled WGS sequence"/>
</dbReference>
<evidence type="ECO:0000256" key="4">
    <source>
        <dbReference type="ARBA" id="ARBA00022827"/>
    </source>
</evidence>
<dbReference type="eggNOG" id="KOG1399">
    <property type="taxonomic scope" value="Eukaryota"/>
</dbReference>
<dbReference type="PANTHER" id="PTHR43098:SF2">
    <property type="entry name" value="FAD-BINDING MONOOXYGENASE AUSB-RELATED"/>
    <property type="match status" value="1"/>
</dbReference>
<evidence type="ECO:0000256" key="2">
    <source>
        <dbReference type="ARBA" id="ARBA00010139"/>
    </source>
</evidence>
<evidence type="ECO:0000256" key="6">
    <source>
        <dbReference type="ARBA" id="ARBA00023002"/>
    </source>
</evidence>
<dbReference type="Pfam" id="PF07992">
    <property type="entry name" value="Pyr_redox_2"/>
    <property type="match status" value="1"/>
</dbReference>
<sequence>MQFTMSTISHELQRKYEEERSKRMRSDGMSQFVDVSTEHKDLNKDPWLNYEELELNRPLKDGDEIKILVIGAGHGGLLAAVRLIQAGFSADDIVLVDRAGGYGGTWYWNRYPGLTCDVEGYIYLPLLDETGYMPKHRYSEGQEIRENAERIARTWGLKGLFGTTVNSLGWSEADARWHVQMTQDRGPGKEERKMSVRAQFLYAATGVVDSPHLPRLPGFDDFRKNHAVFHTARWDYDVTGGSQKNPELTNLVGKNVGIIGTGATSVQVVPQLAKWAKHLYVFQRTPSYVGTRTQKLTDAETWAEVADGPGWQKRRQENYNAVTSREPVEEDKVNDGWSMSFGFAGIGGGANKGIITPDKVTEHVAEMLAMDATTGENLRKHIEKEVQDKETAEKLKPWYYGWCKRPTFHQDYLASFNRDNVTLVDTDGKGVERYTSSGIVANGKQYDIDILVLGTGFATTGASQSPAAGGRMSLIGRNGISLDEKWKPGSFGSLHGVATNGFPNLFFYTPANATVASNLTYSLDLAATHCAYIVKEAMRRTGGSGKTVVEVKKEAEDAWCTEVAKRAGWFAIWDTCTPGYLTKEGELTKKKTPEEQNKESRMAVWGGGLNNYGKVTEAYRASGNLDGIQVSA</sequence>
<accession>K2RNM6</accession>
<proteinExistence type="inferred from homology"/>
<keyword evidence="3" id="KW-0285">Flavoprotein</keyword>
<gene>
    <name evidence="9" type="ORF">MPH_06439</name>
</gene>
<protein>
    <submittedName>
        <fullName evidence="9">FAD-dependent pyridine nucleotide-disulfide oxidoreductase</fullName>
    </submittedName>
</protein>
<dbReference type="InterPro" id="IPR023753">
    <property type="entry name" value="FAD/NAD-binding_dom"/>
</dbReference>
<dbReference type="InterPro" id="IPR050775">
    <property type="entry name" value="FAD-binding_Monooxygenases"/>
</dbReference>
<evidence type="ECO:0000313" key="9">
    <source>
        <dbReference type="EMBL" id="EKG16343.1"/>
    </source>
</evidence>
<dbReference type="HOGENOM" id="CLU_006937_8_2_1"/>
<dbReference type="PANTHER" id="PTHR43098">
    <property type="entry name" value="L-ORNITHINE N(5)-MONOOXYGENASE-RELATED"/>
    <property type="match status" value="1"/>
</dbReference>
<dbReference type="Gene3D" id="3.50.50.60">
    <property type="entry name" value="FAD/NAD(P)-binding domain"/>
    <property type="match status" value="2"/>
</dbReference>
<dbReference type="EMBL" id="AHHD01000276">
    <property type="protein sequence ID" value="EKG16343.1"/>
    <property type="molecule type" value="Genomic_DNA"/>
</dbReference>
<keyword evidence="6" id="KW-0560">Oxidoreductase</keyword>
<evidence type="ECO:0000256" key="5">
    <source>
        <dbReference type="ARBA" id="ARBA00022857"/>
    </source>
</evidence>
<keyword evidence="5" id="KW-0521">NADP</keyword>
<dbReference type="SUPFAM" id="SSF51905">
    <property type="entry name" value="FAD/NAD(P)-binding domain"/>
    <property type="match status" value="2"/>
</dbReference>
<dbReference type="OrthoDB" id="66881at2759"/>
<keyword evidence="4" id="KW-0274">FAD</keyword>
<feature type="domain" description="FAD/NAD(P)-binding" evidence="8">
    <location>
        <begin position="66"/>
        <end position="289"/>
    </location>
</feature>
<dbReference type="AlphaFoldDB" id="K2RNM6"/>
<feature type="compositionally biased region" description="Polar residues" evidence="7">
    <location>
        <begin position="1"/>
        <end position="10"/>
    </location>
</feature>
<comment type="cofactor">
    <cofactor evidence="1">
        <name>FAD</name>
        <dbReference type="ChEBI" id="CHEBI:57692"/>
    </cofactor>
</comment>
<dbReference type="VEuPathDB" id="FungiDB:MPH_06439"/>
<reference evidence="9 10" key="1">
    <citation type="journal article" date="2012" name="BMC Genomics">
        <title>Tools to kill: Genome of one of the most destructive plant pathogenic fungi Macrophomina phaseolina.</title>
        <authorList>
            <person name="Islam M.S."/>
            <person name="Haque M.S."/>
            <person name="Islam M.M."/>
            <person name="Emdad E.M."/>
            <person name="Halim A."/>
            <person name="Hossen Q.M.M."/>
            <person name="Hossain M.Z."/>
            <person name="Ahmed B."/>
            <person name="Rahim S."/>
            <person name="Rahman M.S."/>
            <person name="Alam M.M."/>
            <person name="Hou S."/>
            <person name="Wan X."/>
            <person name="Saito J.A."/>
            <person name="Alam M."/>
        </authorList>
    </citation>
    <scope>NUCLEOTIDE SEQUENCE [LARGE SCALE GENOMIC DNA]</scope>
    <source>
        <strain evidence="9 10">MS6</strain>
    </source>
</reference>
<dbReference type="InParanoid" id="K2RNM6"/>
<organism evidence="9 10">
    <name type="scientific">Macrophomina phaseolina (strain MS6)</name>
    <name type="common">Charcoal rot fungus</name>
    <dbReference type="NCBI Taxonomy" id="1126212"/>
    <lineage>
        <taxon>Eukaryota</taxon>
        <taxon>Fungi</taxon>
        <taxon>Dikarya</taxon>
        <taxon>Ascomycota</taxon>
        <taxon>Pezizomycotina</taxon>
        <taxon>Dothideomycetes</taxon>
        <taxon>Dothideomycetes incertae sedis</taxon>
        <taxon>Botryosphaeriales</taxon>
        <taxon>Botryosphaeriaceae</taxon>
        <taxon>Macrophomina</taxon>
    </lineage>
</organism>
<dbReference type="PRINTS" id="PR00411">
    <property type="entry name" value="PNDRDTASEI"/>
</dbReference>
<evidence type="ECO:0000313" key="10">
    <source>
        <dbReference type="Proteomes" id="UP000007129"/>
    </source>
</evidence>
<comment type="caution">
    <text evidence="9">The sequence shown here is derived from an EMBL/GenBank/DDBJ whole genome shotgun (WGS) entry which is preliminary data.</text>
</comment>
<feature type="compositionally biased region" description="Basic and acidic residues" evidence="7">
    <location>
        <begin position="11"/>
        <end position="23"/>
    </location>
</feature>
<name>K2RNM6_MACPH</name>
<dbReference type="InterPro" id="IPR036188">
    <property type="entry name" value="FAD/NAD-bd_sf"/>
</dbReference>
<comment type="similarity">
    <text evidence="2">Belongs to the FAD-binding monooxygenase family.</text>
</comment>
<evidence type="ECO:0000256" key="1">
    <source>
        <dbReference type="ARBA" id="ARBA00001974"/>
    </source>
</evidence>
<evidence type="ECO:0000256" key="3">
    <source>
        <dbReference type="ARBA" id="ARBA00022630"/>
    </source>
</evidence>
<feature type="region of interest" description="Disordered" evidence="7">
    <location>
        <begin position="1"/>
        <end position="23"/>
    </location>
</feature>
<evidence type="ECO:0000256" key="7">
    <source>
        <dbReference type="SAM" id="MobiDB-lite"/>
    </source>
</evidence>
<dbReference type="GO" id="GO:0016491">
    <property type="term" value="F:oxidoreductase activity"/>
    <property type="evidence" value="ECO:0007669"/>
    <property type="project" value="UniProtKB-KW"/>
</dbReference>